<keyword evidence="1 4" id="KW-0349">Heme</keyword>
<dbReference type="PROSITE" id="PS51007">
    <property type="entry name" value="CYTC"/>
    <property type="match status" value="1"/>
</dbReference>
<evidence type="ECO:0000256" key="5">
    <source>
        <dbReference type="SAM" id="MobiDB-lite"/>
    </source>
</evidence>
<dbReference type="Proteomes" id="UP000273643">
    <property type="component" value="Unassembled WGS sequence"/>
</dbReference>
<keyword evidence="6" id="KW-0732">Signal</keyword>
<dbReference type="GO" id="GO:0020037">
    <property type="term" value="F:heme binding"/>
    <property type="evidence" value="ECO:0007669"/>
    <property type="project" value="InterPro"/>
</dbReference>
<name>A0A3N1P461_9GAMM</name>
<dbReference type="GO" id="GO:0046872">
    <property type="term" value="F:metal ion binding"/>
    <property type="evidence" value="ECO:0007669"/>
    <property type="project" value="UniProtKB-KW"/>
</dbReference>
<feature type="chain" id="PRO_5018030795" description="Cytochrome c domain-containing protein" evidence="6">
    <location>
        <begin position="20"/>
        <end position="269"/>
    </location>
</feature>
<accession>A0A3N1P461</accession>
<keyword evidence="2 4" id="KW-0479">Metal-binding</keyword>
<evidence type="ECO:0000256" key="3">
    <source>
        <dbReference type="ARBA" id="ARBA00023004"/>
    </source>
</evidence>
<dbReference type="EMBL" id="RJUK01000001">
    <property type="protein sequence ID" value="ROQ21500.1"/>
    <property type="molecule type" value="Genomic_DNA"/>
</dbReference>
<dbReference type="InterPro" id="IPR009056">
    <property type="entry name" value="Cyt_c-like_dom"/>
</dbReference>
<feature type="signal peptide" evidence="6">
    <location>
        <begin position="1"/>
        <end position="19"/>
    </location>
</feature>
<feature type="region of interest" description="Disordered" evidence="5">
    <location>
        <begin position="24"/>
        <end position="44"/>
    </location>
</feature>
<proteinExistence type="predicted"/>
<organism evidence="8 9">
    <name type="scientific">Marinimicrobium koreense</name>
    <dbReference type="NCBI Taxonomy" id="306545"/>
    <lineage>
        <taxon>Bacteria</taxon>
        <taxon>Pseudomonadati</taxon>
        <taxon>Pseudomonadota</taxon>
        <taxon>Gammaproteobacteria</taxon>
        <taxon>Cellvibrionales</taxon>
        <taxon>Cellvibrionaceae</taxon>
        <taxon>Marinimicrobium</taxon>
    </lineage>
</organism>
<feature type="domain" description="Cytochrome c" evidence="7">
    <location>
        <begin position="48"/>
        <end position="148"/>
    </location>
</feature>
<dbReference type="AlphaFoldDB" id="A0A3N1P461"/>
<dbReference type="OrthoDB" id="5741907at2"/>
<dbReference type="RefSeq" id="WP_123638483.1">
    <property type="nucleotide sequence ID" value="NZ_RJUK01000001.1"/>
</dbReference>
<evidence type="ECO:0000313" key="8">
    <source>
        <dbReference type="EMBL" id="ROQ21500.1"/>
    </source>
</evidence>
<evidence type="ECO:0000256" key="6">
    <source>
        <dbReference type="SAM" id="SignalP"/>
    </source>
</evidence>
<comment type="caution">
    <text evidence="8">The sequence shown here is derived from an EMBL/GenBank/DDBJ whole genome shotgun (WGS) entry which is preliminary data.</text>
</comment>
<sequence length="269" mass="28715">MKRVSLCLLLAGLLTGCGAGSGEGLDEQGLPSDDNGTGGNDTPPVPGSLAQLQADIFSPICAQCHTGGAAPEGLRLDSEQNSYDSLVNQPSGQQPSVLRVAPGDPEASYLLRKLEGADGIDGGQMPLGMSPLSATRIAQVRDWIENGAPREGVGDAPTSVSLQGHQSEQRVVTLRFSRAISSESLSDAVQVYFHRDGQRVLASPEQYALSLQDGQQLRIHWYLPDYPVTAAEFVVNDPAVATLLDQQHRVLDGDRDRTEGGLFRHEISF</sequence>
<reference evidence="8 9" key="1">
    <citation type="submission" date="2018-11" db="EMBL/GenBank/DDBJ databases">
        <title>Genomic Encyclopedia of Type Strains, Phase IV (KMG-IV): sequencing the most valuable type-strain genomes for metagenomic binning, comparative biology and taxonomic classification.</title>
        <authorList>
            <person name="Goeker M."/>
        </authorList>
    </citation>
    <scope>NUCLEOTIDE SEQUENCE [LARGE SCALE GENOMIC DNA]</scope>
    <source>
        <strain evidence="8 9">DSM 16974</strain>
    </source>
</reference>
<gene>
    <name evidence="8" type="ORF">EDC38_2124</name>
</gene>
<evidence type="ECO:0000256" key="1">
    <source>
        <dbReference type="ARBA" id="ARBA00022617"/>
    </source>
</evidence>
<evidence type="ECO:0000313" key="9">
    <source>
        <dbReference type="Proteomes" id="UP000273643"/>
    </source>
</evidence>
<evidence type="ECO:0000256" key="4">
    <source>
        <dbReference type="PROSITE-ProRule" id="PRU00433"/>
    </source>
</evidence>
<dbReference type="PROSITE" id="PS51257">
    <property type="entry name" value="PROKAR_LIPOPROTEIN"/>
    <property type="match status" value="1"/>
</dbReference>
<dbReference type="InterPro" id="IPR036909">
    <property type="entry name" value="Cyt_c-like_dom_sf"/>
</dbReference>
<dbReference type="SUPFAM" id="SSF46626">
    <property type="entry name" value="Cytochrome c"/>
    <property type="match status" value="1"/>
</dbReference>
<keyword evidence="3 4" id="KW-0408">Iron</keyword>
<evidence type="ECO:0000256" key="2">
    <source>
        <dbReference type="ARBA" id="ARBA00022723"/>
    </source>
</evidence>
<dbReference type="GO" id="GO:0009055">
    <property type="term" value="F:electron transfer activity"/>
    <property type="evidence" value="ECO:0007669"/>
    <property type="project" value="InterPro"/>
</dbReference>
<keyword evidence="9" id="KW-1185">Reference proteome</keyword>
<evidence type="ECO:0000259" key="7">
    <source>
        <dbReference type="PROSITE" id="PS51007"/>
    </source>
</evidence>
<protein>
    <recommendedName>
        <fullName evidence="7">Cytochrome c domain-containing protein</fullName>
    </recommendedName>
</protein>